<feature type="compositionally biased region" description="Low complexity" evidence="1">
    <location>
        <begin position="81"/>
        <end position="95"/>
    </location>
</feature>
<reference evidence="3" key="1">
    <citation type="submission" date="2025-08" db="UniProtKB">
        <authorList>
            <consortium name="RefSeq"/>
        </authorList>
    </citation>
    <scope>IDENTIFICATION</scope>
    <source>
        <tissue evidence="3">Whole organism</tissue>
    </source>
</reference>
<dbReference type="InterPro" id="IPR006623">
    <property type="entry name" value="THEG"/>
</dbReference>
<dbReference type="GeneID" id="113211046"/>
<dbReference type="OrthoDB" id="10545237at2759"/>
<keyword evidence="2" id="KW-1185">Reference proteome</keyword>
<dbReference type="Proteomes" id="UP000504606">
    <property type="component" value="Unplaced"/>
</dbReference>
<gene>
    <name evidence="3" type="primary">LOC113211046</name>
</gene>
<organism evidence="2 3">
    <name type="scientific">Frankliniella occidentalis</name>
    <name type="common">Western flower thrips</name>
    <name type="synonym">Euthrips occidentalis</name>
    <dbReference type="NCBI Taxonomy" id="133901"/>
    <lineage>
        <taxon>Eukaryota</taxon>
        <taxon>Metazoa</taxon>
        <taxon>Ecdysozoa</taxon>
        <taxon>Arthropoda</taxon>
        <taxon>Hexapoda</taxon>
        <taxon>Insecta</taxon>
        <taxon>Pterygota</taxon>
        <taxon>Neoptera</taxon>
        <taxon>Paraneoptera</taxon>
        <taxon>Thysanoptera</taxon>
        <taxon>Terebrantia</taxon>
        <taxon>Thripoidea</taxon>
        <taxon>Thripidae</taxon>
        <taxon>Frankliniella</taxon>
    </lineage>
</organism>
<accession>A0A9C6UCA1</accession>
<evidence type="ECO:0000313" key="2">
    <source>
        <dbReference type="Proteomes" id="UP000504606"/>
    </source>
</evidence>
<feature type="compositionally biased region" description="Low complexity" evidence="1">
    <location>
        <begin position="47"/>
        <end position="61"/>
    </location>
</feature>
<evidence type="ECO:0000256" key="1">
    <source>
        <dbReference type="SAM" id="MobiDB-lite"/>
    </source>
</evidence>
<protein>
    <submittedName>
        <fullName evidence="3">Uncharacterized protein LOC113211046</fullName>
    </submittedName>
</protein>
<dbReference type="AlphaFoldDB" id="A0A9C6UCA1"/>
<dbReference type="Pfam" id="PF14912">
    <property type="entry name" value="THEG"/>
    <property type="match status" value="2"/>
</dbReference>
<feature type="region of interest" description="Disordered" evidence="1">
    <location>
        <begin position="47"/>
        <end position="100"/>
    </location>
</feature>
<evidence type="ECO:0000313" key="3">
    <source>
        <dbReference type="RefSeq" id="XP_052124199.1"/>
    </source>
</evidence>
<sequence>MRKAEVRPNLSVGPDPIWPISKAALRASPTTRVSMLSMAPARRSELHANVSVSRSRAAHASGSVTSRLSARLEALSKPRLSRAPAPGEGPSAAGSQRRLVTDAEWRRHKDWLRVNAQPRRDHSLDQQRGVRRGRSASLRRLLPRLRVLAKPSHRSVVKTSEPQLKTVSQGALRYQASERIIRLSQPLQRRLSVSR</sequence>
<proteinExistence type="predicted"/>
<dbReference type="RefSeq" id="XP_052124199.1">
    <property type="nucleotide sequence ID" value="XM_052268239.1"/>
</dbReference>
<name>A0A9C6UCA1_FRAOC</name>
<dbReference type="KEGG" id="foc:113211046"/>